<sequence length="172" mass="18573">MLTPLAFSPTTLTAHWMDSPFLPAAAFDLTSHFGPSPFPDAGRPGFESPSRVYYPVRPLDSEGDYNSPKIAFKKQVAANKKDPRWEHAGIGLGVGLAGVETRYGVLQYSYTLSRPPTFVRPTSQKAAAPGPVKAEAPAASLWNALTEFLDTTYSLLSPPDSPTPPRGRSRPS</sequence>
<evidence type="ECO:0000313" key="3">
    <source>
        <dbReference type="Proteomes" id="UP000620124"/>
    </source>
</evidence>
<reference evidence="2" key="1">
    <citation type="submission" date="2020-05" db="EMBL/GenBank/DDBJ databases">
        <title>Mycena genomes resolve the evolution of fungal bioluminescence.</title>
        <authorList>
            <person name="Tsai I.J."/>
        </authorList>
    </citation>
    <scope>NUCLEOTIDE SEQUENCE</scope>
    <source>
        <strain evidence="2">CCC161011</strain>
    </source>
</reference>
<accession>A0A8H6YK26</accession>
<keyword evidence="3" id="KW-1185">Reference proteome</keyword>
<evidence type="ECO:0000256" key="1">
    <source>
        <dbReference type="SAM" id="MobiDB-lite"/>
    </source>
</evidence>
<organism evidence="2 3">
    <name type="scientific">Mycena venus</name>
    <dbReference type="NCBI Taxonomy" id="2733690"/>
    <lineage>
        <taxon>Eukaryota</taxon>
        <taxon>Fungi</taxon>
        <taxon>Dikarya</taxon>
        <taxon>Basidiomycota</taxon>
        <taxon>Agaricomycotina</taxon>
        <taxon>Agaricomycetes</taxon>
        <taxon>Agaricomycetidae</taxon>
        <taxon>Agaricales</taxon>
        <taxon>Marasmiineae</taxon>
        <taxon>Mycenaceae</taxon>
        <taxon>Mycena</taxon>
    </lineage>
</organism>
<dbReference type="EMBL" id="JACAZI010000004">
    <property type="protein sequence ID" value="KAF7362658.1"/>
    <property type="molecule type" value="Genomic_DNA"/>
</dbReference>
<dbReference type="AlphaFoldDB" id="A0A8H6YK26"/>
<gene>
    <name evidence="2" type="ORF">MVEN_00614900</name>
</gene>
<comment type="caution">
    <text evidence="2">The sequence shown here is derived from an EMBL/GenBank/DDBJ whole genome shotgun (WGS) entry which is preliminary data.</text>
</comment>
<dbReference type="Proteomes" id="UP000620124">
    <property type="component" value="Unassembled WGS sequence"/>
</dbReference>
<name>A0A8H6YK26_9AGAR</name>
<protein>
    <submittedName>
        <fullName evidence="2">Uncharacterized protein</fullName>
    </submittedName>
</protein>
<feature type="region of interest" description="Disordered" evidence="1">
    <location>
        <begin position="153"/>
        <end position="172"/>
    </location>
</feature>
<evidence type="ECO:0000313" key="2">
    <source>
        <dbReference type="EMBL" id="KAF7362658.1"/>
    </source>
</evidence>
<dbReference type="OrthoDB" id="3045901at2759"/>
<proteinExistence type="predicted"/>